<sequence>MWAGCRVVVALAVASCLAAVLIHSLLTGQATPGAQALRTRSASRAALKAEGFSPVPLPVVVPSIGKSCDCWPDEKLADVFESLGIDITGMGWRCLHASRVERLERDRGEVRAGVELSPAQCKAWCLKQHPRELFLKNDAAGWCCEWRPDNAGECAWSDGVARFTPLARQCQPSGGGTDGETCVRSLAFELCELAEGFRRLGNGRCLRHRDVIIGQFRANSRNHCSVLCAQQAENVVSGGLTCTGFAYEPDALRLPNHRKQHLPTCILLSMCKLRPHPDAVYEFLLRPEAIPPLPALT</sequence>
<protein>
    <submittedName>
        <fullName evidence="2">Uncharacterized protein</fullName>
    </submittedName>
</protein>
<comment type="caution">
    <text evidence="2">The sequence shown here is derived from an EMBL/GenBank/DDBJ whole genome shotgun (WGS) entry which is preliminary data.</text>
</comment>
<evidence type="ECO:0000313" key="3">
    <source>
        <dbReference type="Proteomes" id="UP000751190"/>
    </source>
</evidence>
<dbReference type="Proteomes" id="UP000751190">
    <property type="component" value="Unassembled WGS sequence"/>
</dbReference>
<evidence type="ECO:0000256" key="1">
    <source>
        <dbReference type="SAM" id="SignalP"/>
    </source>
</evidence>
<reference evidence="2" key="1">
    <citation type="submission" date="2021-05" db="EMBL/GenBank/DDBJ databases">
        <title>The genome of the haptophyte Pavlova lutheri (Diacronema luteri, Pavlovales) - a model for lipid biosynthesis in eukaryotic algae.</title>
        <authorList>
            <person name="Hulatt C.J."/>
            <person name="Posewitz M.C."/>
        </authorList>
    </citation>
    <scope>NUCLEOTIDE SEQUENCE</scope>
    <source>
        <strain evidence="2">NIVA-4/92</strain>
    </source>
</reference>
<dbReference type="AlphaFoldDB" id="A0A8J6C794"/>
<organism evidence="2 3">
    <name type="scientific">Diacronema lutheri</name>
    <name type="common">Unicellular marine alga</name>
    <name type="synonym">Monochrysis lutheri</name>
    <dbReference type="NCBI Taxonomy" id="2081491"/>
    <lineage>
        <taxon>Eukaryota</taxon>
        <taxon>Haptista</taxon>
        <taxon>Haptophyta</taxon>
        <taxon>Pavlovophyceae</taxon>
        <taxon>Pavlovales</taxon>
        <taxon>Pavlovaceae</taxon>
        <taxon>Diacronema</taxon>
    </lineage>
</organism>
<proteinExistence type="predicted"/>
<feature type="signal peptide" evidence="1">
    <location>
        <begin position="1"/>
        <end position="18"/>
    </location>
</feature>
<dbReference type="EMBL" id="JAGTXO010000069">
    <property type="protein sequence ID" value="KAG8457463.1"/>
    <property type="molecule type" value="Genomic_DNA"/>
</dbReference>
<gene>
    <name evidence="2" type="ORF">KFE25_003767</name>
</gene>
<keyword evidence="3" id="KW-1185">Reference proteome</keyword>
<accession>A0A8J6C794</accession>
<evidence type="ECO:0000313" key="2">
    <source>
        <dbReference type="EMBL" id="KAG8457463.1"/>
    </source>
</evidence>
<keyword evidence="1" id="KW-0732">Signal</keyword>
<feature type="chain" id="PRO_5035268665" evidence="1">
    <location>
        <begin position="19"/>
        <end position="297"/>
    </location>
</feature>
<name>A0A8J6C794_DIALT</name>